<feature type="domain" description="GIY-YIG" evidence="1">
    <location>
        <begin position="5"/>
        <end position="102"/>
    </location>
</feature>
<proteinExistence type="predicted"/>
<dbReference type="Gene3D" id="3.40.1440.10">
    <property type="entry name" value="GIY-YIG endonuclease"/>
    <property type="match status" value="2"/>
</dbReference>
<evidence type="ECO:0000313" key="3">
    <source>
        <dbReference type="Proteomes" id="UP001162001"/>
    </source>
</evidence>
<evidence type="ECO:0000259" key="1">
    <source>
        <dbReference type="PROSITE" id="PS50164"/>
    </source>
</evidence>
<organism evidence="2 3">
    <name type="scientific">Fadolivirus FV1/VV64</name>
    <dbReference type="NCBI Taxonomy" id="3070911"/>
    <lineage>
        <taxon>Viruses</taxon>
        <taxon>Varidnaviria</taxon>
        <taxon>Bamfordvirae</taxon>
        <taxon>Nucleocytoviricota</taxon>
        <taxon>Megaviricetes</taxon>
        <taxon>Imitervirales</taxon>
        <taxon>Mimiviridae</taxon>
        <taxon>Klosneuvirinae</taxon>
        <taxon>Fadolivirus</taxon>
        <taxon>Fadolivirus algeromassiliense</taxon>
    </lineage>
</organism>
<name>A0A7D3UTE5_9VIRU</name>
<keyword evidence="2" id="KW-0378">Hydrolase</keyword>
<accession>A0A7D3UTE5</accession>
<dbReference type="InterPro" id="IPR035901">
    <property type="entry name" value="GIY-YIG_endonuc_sf"/>
</dbReference>
<dbReference type="InterPro" id="IPR000305">
    <property type="entry name" value="GIY-YIG_endonuc"/>
</dbReference>
<keyword evidence="2" id="KW-0255">Endonuclease</keyword>
<dbReference type="Pfam" id="PF01541">
    <property type="entry name" value="GIY-YIG"/>
    <property type="match status" value="2"/>
</dbReference>
<sequence length="307" mass="36990">MVNYTNGKIYKIISKNSNECYIGSTTDQLNKRFACHLSNYKMFNTKNIRYCKSIEIIKCGNPEIVLIENFPCNNEYELRTRELYFINNTENCINELTPIKNTPKINRFHYSKIYKIISAKCDKSYIGSTTQELNRRLQSHKNTFNRYCNGKTNYISSFEIIKHDDCQIILLEEFKCENVNELLLKEQEYISSNDCVNKNCSVRSKKQYRLDNTENIKKYTKEYRHKNREKIKEQKSEYDKKYREQNKEKITNYKKQYYDNNKEKILKRNKEIPKIRILCDCGKEISKKHFNEHIRSQKHIDKIKCKN</sequence>
<evidence type="ECO:0000313" key="2">
    <source>
        <dbReference type="EMBL" id="QKF94250.1"/>
    </source>
</evidence>
<keyword evidence="3" id="KW-1185">Reference proteome</keyword>
<dbReference type="SUPFAM" id="SSF82771">
    <property type="entry name" value="GIY-YIG endonuclease"/>
    <property type="match status" value="2"/>
</dbReference>
<dbReference type="GO" id="GO:0004519">
    <property type="term" value="F:endonuclease activity"/>
    <property type="evidence" value="ECO:0007669"/>
    <property type="project" value="UniProtKB-KW"/>
</dbReference>
<dbReference type="SMART" id="SM00465">
    <property type="entry name" value="GIYc"/>
    <property type="match status" value="2"/>
</dbReference>
<dbReference type="PROSITE" id="PS50164">
    <property type="entry name" value="GIY_YIG"/>
    <property type="match status" value="1"/>
</dbReference>
<protein>
    <submittedName>
        <fullName evidence="2">GIY-YIg endonuclease</fullName>
    </submittedName>
</protein>
<dbReference type="Proteomes" id="UP001162001">
    <property type="component" value="Segment"/>
</dbReference>
<dbReference type="EMBL" id="MT418680">
    <property type="protein sequence ID" value="QKF94250.1"/>
    <property type="molecule type" value="Genomic_DNA"/>
</dbReference>
<keyword evidence="2" id="KW-0540">Nuclease</keyword>
<reference evidence="2 3" key="1">
    <citation type="submission" date="2020-04" db="EMBL/GenBank/DDBJ databases">
        <title>Advantages and limits of metagenomic assembly and binning of a giant virus.</title>
        <authorList>
            <person name="Schulz F."/>
            <person name="Andreani J."/>
            <person name="Francis R."/>
            <person name="Boudjemaa H."/>
            <person name="Bou Khalil J.Y."/>
            <person name="Lee J."/>
            <person name="La Scola B."/>
            <person name="Woyke T."/>
        </authorList>
    </citation>
    <scope>NUCLEOTIDE SEQUENCE [LARGE SCALE GENOMIC DNA]</scope>
    <source>
        <strain evidence="2 3">FV1/VV64</strain>
    </source>
</reference>
<gene>
    <name evidence="2" type="ORF">Fadolivirus_1_792</name>
</gene>